<dbReference type="KEGG" id="mlr:MELLADRAFT_104559"/>
<dbReference type="GeneID" id="18922312"/>
<feature type="compositionally biased region" description="Polar residues" evidence="1">
    <location>
        <begin position="53"/>
        <end position="68"/>
    </location>
</feature>
<feature type="region of interest" description="Disordered" evidence="1">
    <location>
        <begin position="48"/>
        <end position="71"/>
    </location>
</feature>
<keyword evidence="2" id="KW-0732">Signal</keyword>
<dbReference type="HOGENOM" id="CLU_1185236_0_0_1"/>
<evidence type="ECO:0000313" key="3">
    <source>
        <dbReference type="EMBL" id="EGG08751.1"/>
    </source>
</evidence>
<feature type="chain" id="PRO_5003317570" evidence="2">
    <location>
        <begin position="29"/>
        <end position="264"/>
    </location>
</feature>
<evidence type="ECO:0000256" key="1">
    <source>
        <dbReference type="SAM" id="MobiDB-lite"/>
    </source>
</evidence>
<feature type="signal peptide" evidence="2">
    <location>
        <begin position="1"/>
        <end position="28"/>
    </location>
</feature>
<dbReference type="RefSeq" id="XP_007407725.1">
    <property type="nucleotide sequence ID" value="XM_007407663.1"/>
</dbReference>
<gene>
    <name evidence="3" type="ORF">MELLADRAFT_104559</name>
</gene>
<reference evidence="4" key="1">
    <citation type="journal article" date="2011" name="Proc. Natl. Acad. Sci. U.S.A.">
        <title>Obligate biotrophy features unraveled by the genomic analysis of rust fungi.</title>
        <authorList>
            <person name="Duplessis S."/>
            <person name="Cuomo C.A."/>
            <person name="Lin Y.-C."/>
            <person name="Aerts A."/>
            <person name="Tisserant E."/>
            <person name="Veneault-Fourrey C."/>
            <person name="Joly D.L."/>
            <person name="Hacquard S."/>
            <person name="Amselem J."/>
            <person name="Cantarel B.L."/>
            <person name="Chiu R."/>
            <person name="Coutinho P.M."/>
            <person name="Feau N."/>
            <person name="Field M."/>
            <person name="Frey P."/>
            <person name="Gelhaye E."/>
            <person name="Goldberg J."/>
            <person name="Grabherr M.G."/>
            <person name="Kodira C.D."/>
            <person name="Kohler A."/>
            <person name="Kuees U."/>
            <person name="Lindquist E.A."/>
            <person name="Lucas S.M."/>
            <person name="Mago R."/>
            <person name="Mauceli E."/>
            <person name="Morin E."/>
            <person name="Murat C."/>
            <person name="Pangilinan J.L."/>
            <person name="Park R."/>
            <person name="Pearson M."/>
            <person name="Quesneville H."/>
            <person name="Rouhier N."/>
            <person name="Sakthikumar S."/>
            <person name="Salamov A.A."/>
            <person name="Schmutz J."/>
            <person name="Selles B."/>
            <person name="Shapiro H."/>
            <person name="Tanguay P."/>
            <person name="Tuskan G.A."/>
            <person name="Henrissat B."/>
            <person name="Van de Peer Y."/>
            <person name="Rouze P."/>
            <person name="Ellis J.G."/>
            <person name="Dodds P.N."/>
            <person name="Schein J.E."/>
            <person name="Zhong S."/>
            <person name="Hamelin R.C."/>
            <person name="Grigoriev I.V."/>
            <person name="Szabo L.J."/>
            <person name="Martin F."/>
        </authorList>
    </citation>
    <scope>NUCLEOTIDE SEQUENCE [LARGE SCALE GENOMIC DNA]</scope>
    <source>
        <strain evidence="4">98AG31 / pathotype 3-4-7</strain>
    </source>
</reference>
<dbReference type="OrthoDB" id="10386556at2759"/>
<organism evidence="4">
    <name type="scientific">Melampsora larici-populina (strain 98AG31 / pathotype 3-4-7)</name>
    <name type="common">Poplar leaf rust fungus</name>
    <dbReference type="NCBI Taxonomy" id="747676"/>
    <lineage>
        <taxon>Eukaryota</taxon>
        <taxon>Fungi</taxon>
        <taxon>Dikarya</taxon>
        <taxon>Basidiomycota</taxon>
        <taxon>Pucciniomycotina</taxon>
        <taxon>Pucciniomycetes</taxon>
        <taxon>Pucciniales</taxon>
        <taxon>Melampsoraceae</taxon>
        <taxon>Melampsora</taxon>
    </lineage>
</organism>
<dbReference type="Proteomes" id="UP000001072">
    <property type="component" value="Unassembled WGS sequence"/>
</dbReference>
<dbReference type="AlphaFoldDB" id="F4RF40"/>
<dbReference type="EMBL" id="GL883099">
    <property type="protein sequence ID" value="EGG08751.1"/>
    <property type="molecule type" value="Genomic_DNA"/>
</dbReference>
<dbReference type="InParanoid" id="F4RF40"/>
<evidence type="ECO:0000313" key="4">
    <source>
        <dbReference type="Proteomes" id="UP000001072"/>
    </source>
</evidence>
<accession>F4RF40</accession>
<sequence length="264" mass="28113">MRINYGFVATSVALLFVLDSSVTNSVSASSGAEVSRFVRTLVRRSLNAGGANDDSTQGQSGPSRQSGVPQLGLSPAMMQRVSAGLVSSIAKFSADMEAGVEFPTQEEMTKAVDEALETADDRYFLKMAQAIKNSIDALADRKLAEGETGESRASKAPKSALNKLTFPRSSQQIATALLETIHMFCEQRAAGGRLPNASEVNRALTPALQDIDFVNFNKVNVKKGAEAVKFGLDHMGTNKNSEVQGLPIPTMAIPISTQKSEVQA</sequence>
<protein>
    <submittedName>
        <fullName evidence="3">Secreted protein</fullName>
    </submittedName>
</protein>
<proteinExistence type="predicted"/>
<dbReference type="VEuPathDB" id="FungiDB:MELLADRAFT_104559"/>
<name>F4RF40_MELLP</name>
<evidence type="ECO:0000256" key="2">
    <source>
        <dbReference type="SAM" id="SignalP"/>
    </source>
</evidence>
<keyword evidence="4" id="KW-1185">Reference proteome</keyword>